<proteinExistence type="predicted"/>
<sequence>MPVLKRFVFSSASVEALKDPPLLQVKYCFSHILNHLEDSDGPHWDDLGILLDCFFFSRQIGRNPSENSLKAFSISTLR</sequence>
<comment type="caution">
    <text evidence="1">The sequence shown here is derived from an EMBL/GenBank/DDBJ whole genome shotgun (WGS) entry which is preliminary data.</text>
</comment>
<dbReference type="EMBL" id="PKMF04000794">
    <property type="protein sequence ID" value="KAK7819175.1"/>
    <property type="molecule type" value="Genomic_DNA"/>
</dbReference>
<dbReference type="AlphaFoldDB" id="A0AAW0IXT3"/>
<organism evidence="1 2">
    <name type="scientific">Quercus suber</name>
    <name type="common">Cork oak</name>
    <dbReference type="NCBI Taxonomy" id="58331"/>
    <lineage>
        <taxon>Eukaryota</taxon>
        <taxon>Viridiplantae</taxon>
        <taxon>Streptophyta</taxon>
        <taxon>Embryophyta</taxon>
        <taxon>Tracheophyta</taxon>
        <taxon>Spermatophyta</taxon>
        <taxon>Magnoliopsida</taxon>
        <taxon>eudicotyledons</taxon>
        <taxon>Gunneridae</taxon>
        <taxon>Pentapetalae</taxon>
        <taxon>rosids</taxon>
        <taxon>fabids</taxon>
        <taxon>Fagales</taxon>
        <taxon>Fagaceae</taxon>
        <taxon>Quercus</taxon>
    </lineage>
</organism>
<evidence type="ECO:0000313" key="1">
    <source>
        <dbReference type="EMBL" id="KAK7819175.1"/>
    </source>
</evidence>
<gene>
    <name evidence="1" type="ORF">CFP56_040633</name>
</gene>
<dbReference type="Proteomes" id="UP000237347">
    <property type="component" value="Unassembled WGS sequence"/>
</dbReference>
<evidence type="ECO:0000313" key="2">
    <source>
        <dbReference type="Proteomes" id="UP000237347"/>
    </source>
</evidence>
<reference evidence="1 2" key="1">
    <citation type="journal article" date="2018" name="Sci. Data">
        <title>The draft genome sequence of cork oak.</title>
        <authorList>
            <person name="Ramos A.M."/>
            <person name="Usie A."/>
            <person name="Barbosa P."/>
            <person name="Barros P.M."/>
            <person name="Capote T."/>
            <person name="Chaves I."/>
            <person name="Simoes F."/>
            <person name="Abreu I."/>
            <person name="Carrasquinho I."/>
            <person name="Faro C."/>
            <person name="Guimaraes J.B."/>
            <person name="Mendonca D."/>
            <person name="Nobrega F."/>
            <person name="Rodrigues L."/>
            <person name="Saibo N.J.M."/>
            <person name="Varela M.C."/>
            <person name="Egas C."/>
            <person name="Matos J."/>
            <person name="Miguel C.M."/>
            <person name="Oliveira M.M."/>
            <person name="Ricardo C.P."/>
            <person name="Goncalves S."/>
        </authorList>
    </citation>
    <scope>NUCLEOTIDE SEQUENCE [LARGE SCALE GENOMIC DNA]</scope>
    <source>
        <strain evidence="2">cv. HL8</strain>
    </source>
</reference>
<name>A0AAW0IXT3_QUESU</name>
<protein>
    <submittedName>
        <fullName evidence="1">Uncharacterized protein</fullName>
    </submittedName>
</protein>
<accession>A0AAW0IXT3</accession>
<keyword evidence="2" id="KW-1185">Reference proteome</keyword>